<feature type="compositionally biased region" description="Polar residues" evidence="9">
    <location>
        <begin position="268"/>
        <end position="285"/>
    </location>
</feature>
<comment type="similarity">
    <text evidence="8">Belongs to the G-protein coupled receptor 1 family.</text>
</comment>
<feature type="compositionally biased region" description="Basic and acidic residues" evidence="9">
    <location>
        <begin position="289"/>
        <end position="303"/>
    </location>
</feature>
<accession>A0AAN9B6G3</accession>
<evidence type="ECO:0000256" key="5">
    <source>
        <dbReference type="ARBA" id="ARBA00023136"/>
    </source>
</evidence>
<comment type="subcellular location">
    <subcellularLocation>
        <location evidence="1">Membrane</location>
        <topology evidence="1">Multi-pass membrane protein</topology>
    </subcellularLocation>
</comment>
<feature type="transmembrane region" description="Helical" evidence="10">
    <location>
        <begin position="20"/>
        <end position="40"/>
    </location>
</feature>
<keyword evidence="2 8" id="KW-0812">Transmembrane</keyword>
<keyword evidence="3 10" id="KW-1133">Transmembrane helix</keyword>
<dbReference type="PANTHER" id="PTHR45695:SF9">
    <property type="entry name" value="LEUCOKININ RECEPTOR"/>
    <property type="match status" value="1"/>
</dbReference>
<feature type="transmembrane region" description="Helical" evidence="10">
    <location>
        <begin position="179"/>
        <end position="200"/>
    </location>
</feature>
<evidence type="ECO:0000313" key="12">
    <source>
        <dbReference type="EMBL" id="KAK7099687.1"/>
    </source>
</evidence>
<organism evidence="12 13">
    <name type="scientific">Littorina saxatilis</name>
    <dbReference type="NCBI Taxonomy" id="31220"/>
    <lineage>
        <taxon>Eukaryota</taxon>
        <taxon>Metazoa</taxon>
        <taxon>Spiralia</taxon>
        <taxon>Lophotrochozoa</taxon>
        <taxon>Mollusca</taxon>
        <taxon>Gastropoda</taxon>
        <taxon>Caenogastropoda</taxon>
        <taxon>Littorinimorpha</taxon>
        <taxon>Littorinoidea</taxon>
        <taxon>Littorinidae</taxon>
        <taxon>Littorina</taxon>
    </lineage>
</organism>
<proteinExistence type="inferred from homology"/>
<dbReference type="Pfam" id="PF00001">
    <property type="entry name" value="7tm_1"/>
    <property type="match status" value="1"/>
</dbReference>
<dbReference type="Gene3D" id="1.20.1070.10">
    <property type="entry name" value="Rhodopsin 7-helix transmembrane proteins"/>
    <property type="match status" value="1"/>
</dbReference>
<feature type="transmembrane region" description="Helical" evidence="10">
    <location>
        <begin position="127"/>
        <end position="146"/>
    </location>
</feature>
<dbReference type="GO" id="GO:0005886">
    <property type="term" value="C:plasma membrane"/>
    <property type="evidence" value="ECO:0007669"/>
    <property type="project" value="TreeGrafter"/>
</dbReference>
<keyword evidence="5 10" id="KW-0472">Membrane</keyword>
<evidence type="ECO:0000256" key="1">
    <source>
        <dbReference type="ARBA" id="ARBA00004141"/>
    </source>
</evidence>
<protein>
    <recommendedName>
        <fullName evidence="11">G-protein coupled receptors family 1 profile domain-containing protein</fullName>
    </recommendedName>
</protein>
<dbReference type="InterPro" id="IPR017452">
    <property type="entry name" value="GPCR_Rhodpsn_7TM"/>
</dbReference>
<feature type="transmembrane region" description="Helical" evidence="10">
    <location>
        <begin position="61"/>
        <end position="81"/>
    </location>
</feature>
<evidence type="ECO:0000256" key="8">
    <source>
        <dbReference type="RuleBase" id="RU000688"/>
    </source>
</evidence>
<dbReference type="InterPro" id="IPR000276">
    <property type="entry name" value="GPCR_Rhodpsn"/>
</dbReference>
<dbReference type="PROSITE" id="PS50262">
    <property type="entry name" value="G_PROTEIN_RECEP_F1_2"/>
    <property type="match status" value="1"/>
</dbReference>
<evidence type="ECO:0000256" key="10">
    <source>
        <dbReference type="SAM" id="Phobius"/>
    </source>
</evidence>
<feature type="region of interest" description="Disordered" evidence="9">
    <location>
        <begin position="268"/>
        <end position="303"/>
    </location>
</feature>
<evidence type="ECO:0000256" key="9">
    <source>
        <dbReference type="SAM" id="MobiDB-lite"/>
    </source>
</evidence>
<evidence type="ECO:0000256" key="7">
    <source>
        <dbReference type="ARBA" id="ARBA00023224"/>
    </source>
</evidence>
<dbReference type="SUPFAM" id="SSF81321">
    <property type="entry name" value="Family A G protein-coupled receptor-like"/>
    <property type="match status" value="1"/>
</dbReference>
<reference evidence="12 13" key="1">
    <citation type="submission" date="2024-02" db="EMBL/GenBank/DDBJ databases">
        <title>Chromosome-scale genome assembly of the rough periwinkle Littorina saxatilis.</title>
        <authorList>
            <person name="De Jode A."/>
            <person name="Faria R."/>
            <person name="Formenti G."/>
            <person name="Sims Y."/>
            <person name="Smith T.P."/>
            <person name="Tracey A."/>
            <person name="Wood J.M.D."/>
            <person name="Zagrodzka Z.B."/>
            <person name="Johannesson K."/>
            <person name="Butlin R.K."/>
            <person name="Leder E.H."/>
        </authorList>
    </citation>
    <scope>NUCLEOTIDE SEQUENCE [LARGE SCALE GENOMIC DNA]</scope>
    <source>
        <strain evidence="12">Snail1</strain>
        <tissue evidence="12">Muscle</tissue>
    </source>
</reference>
<feature type="domain" description="G-protein coupled receptors family 1 profile" evidence="11">
    <location>
        <begin position="1"/>
        <end position="236"/>
    </location>
</feature>
<sequence length="303" mass="34618">MAARYVYQVWVFGDAMCKATGYLQGISIVASVLTIVCMAFDRYFAIRHPMKNRQIFTVRRVKQLIVITWLLAAVLVIPLLVVRRVERHNLGINHLALNIVATQMPEVSLQYCTEAWPSVYSRKVYDIVFLCLVYVVPGSLTVFLYARIGTTLWAKDQALSRQNSYVANESKQVLTRRRLALMMIILSVLFAACWLPYYIINLCLNFDPSMSADLIPLYPFTVLLGHSNSAQNPVLYCLMHRGFQRIVLRVLRCQCNGLFRKGTLTRGQTERTQLQGSMRTSTASHRGSRHDPRPLKRDQVNAV</sequence>
<dbReference type="PRINTS" id="PR00237">
    <property type="entry name" value="GPCRRHODOPSN"/>
</dbReference>
<evidence type="ECO:0000259" key="11">
    <source>
        <dbReference type="PROSITE" id="PS50262"/>
    </source>
</evidence>
<keyword evidence="7 8" id="KW-0807">Transducer</keyword>
<dbReference type="AlphaFoldDB" id="A0AAN9B6G3"/>
<dbReference type="EMBL" id="JBAMIC010000011">
    <property type="protein sequence ID" value="KAK7099687.1"/>
    <property type="molecule type" value="Genomic_DNA"/>
</dbReference>
<evidence type="ECO:0000256" key="4">
    <source>
        <dbReference type="ARBA" id="ARBA00023040"/>
    </source>
</evidence>
<keyword evidence="4 8" id="KW-0297">G-protein coupled receptor</keyword>
<comment type="caution">
    <text evidence="12">The sequence shown here is derived from an EMBL/GenBank/DDBJ whole genome shotgun (WGS) entry which is preliminary data.</text>
</comment>
<dbReference type="PANTHER" id="PTHR45695">
    <property type="entry name" value="LEUCOKININ RECEPTOR-RELATED"/>
    <property type="match status" value="1"/>
</dbReference>
<evidence type="ECO:0000256" key="2">
    <source>
        <dbReference type="ARBA" id="ARBA00022692"/>
    </source>
</evidence>
<gene>
    <name evidence="12" type="ORF">V1264_022765</name>
</gene>
<evidence type="ECO:0000256" key="6">
    <source>
        <dbReference type="ARBA" id="ARBA00023170"/>
    </source>
</evidence>
<keyword evidence="6 8" id="KW-0675">Receptor</keyword>
<dbReference type="PROSITE" id="PS00237">
    <property type="entry name" value="G_PROTEIN_RECEP_F1_1"/>
    <property type="match status" value="1"/>
</dbReference>
<evidence type="ECO:0000256" key="3">
    <source>
        <dbReference type="ARBA" id="ARBA00022989"/>
    </source>
</evidence>
<dbReference type="Proteomes" id="UP001374579">
    <property type="component" value="Unassembled WGS sequence"/>
</dbReference>
<name>A0AAN9B6G3_9CAEN</name>
<dbReference type="GO" id="GO:0004930">
    <property type="term" value="F:G protein-coupled receptor activity"/>
    <property type="evidence" value="ECO:0007669"/>
    <property type="project" value="UniProtKB-KW"/>
</dbReference>
<keyword evidence="13" id="KW-1185">Reference proteome</keyword>
<dbReference type="CDD" id="cd14993">
    <property type="entry name" value="7tmA_CCKR-like"/>
    <property type="match status" value="1"/>
</dbReference>
<evidence type="ECO:0000313" key="13">
    <source>
        <dbReference type="Proteomes" id="UP001374579"/>
    </source>
</evidence>